<dbReference type="KEGG" id="pms:KNP414_06525"/>
<sequence>MYLGKSSLLYTPGAPSYESSFRYPCPFRGGCSRFCISRIPCGTYYGHVECGSAGQALTGEHPSQVEKLGLTRRPACVNLVPGTIFRSLKLSPR</sequence>
<evidence type="ECO:0000313" key="1">
    <source>
        <dbReference type="EMBL" id="AEI45046.1"/>
    </source>
</evidence>
<gene>
    <name evidence="1" type="ordered locus">KNP414_06525</name>
</gene>
<evidence type="ECO:0000313" key="2">
    <source>
        <dbReference type="Proteomes" id="UP000006620"/>
    </source>
</evidence>
<dbReference type="HOGENOM" id="CLU_2396830_0_0_9"/>
<protein>
    <submittedName>
        <fullName evidence="1">Uncharacterized protein</fullName>
    </submittedName>
</protein>
<reference evidence="2" key="1">
    <citation type="submission" date="2011-06" db="EMBL/GenBank/DDBJ databases">
        <title>Complete genome sequence of Paenibacillus mucilaginosus KNP414.</title>
        <authorList>
            <person name="Wang J."/>
            <person name="Hu S."/>
            <person name="Hu X."/>
            <person name="Zhang B."/>
            <person name="Dong D."/>
            <person name="Zhang S."/>
            <person name="Zhao K."/>
            <person name="Wu D."/>
        </authorList>
    </citation>
    <scope>NUCLEOTIDE SEQUENCE [LARGE SCALE GENOMIC DNA]</scope>
    <source>
        <strain evidence="2">KNP414</strain>
    </source>
</reference>
<dbReference type="PATRIC" id="fig|1036673.3.peg.6081"/>
<reference evidence="1 2" key="2">
    <citation type="journal article" date="2013" name="Genome Announc.">
        <title>Genome Sequence of Growth-Improving Paenibacillus mucilaginosus Strain KNP414.</title>
        <authorList>
            <person name="Lu J.J."/>
            <person name="Wang J.F."/>
            <person name="Hu X.F."/>
        </authorList>
    </citation>
    <scope>NUCLEOTIDE SEQUENCE [LARGE SCALE GENOMIC DNA]</scope>
    <source>
        <strain evidence="1 2">KNP414</strain>
    </source>
</reference>
<accession>F8FNX7</accession>
<proteinExistence type="predicted"/>
<name>F8FNX7_PAEMK</name>
<dbReference type="EMBL" id="CP002869">
    <property type="protein sequence ID" value="AEI45046.1"/>
    <property type="molecule type" value="Genomic_DNA"/>
</dbReference>
<dbReference type="AlphaFoldDB" id="F8FNX7"/>
<organism evidence="1 2">
    <name type="scientific">Paenibacillus mucilaginosus (strain KNP414)</name>
    <dbReference type="NCBI Taxonomy" id="1036673"/>
    <lineage>
        <taxon>Bacteria</taxon>
        <taxon>Bacillati</taxon>
        <taxon>Bacillota</taxon>
        <taxon>Bacilli</taxon>
        <taxon>Bacillales</taxon>
        <taxon>Paenibacillaceae</taxon>
        <taxon>Paenibacillus</taxon>
    </lineage>
</organism>
<dbReference type="Proteomes" id="UP000006620">
    <property type="component" value="Chromosome"/>
</dbReference>